<keyword evidence="4" id="KW-0812">Transmembrane</keyword>
<feature type="domain" description="Glycosyl transferase CAP10" evidence="5">
    <location>
        <begin position="280"/>
        <end position="540"/>
    </location>
</feature>
<reference evidence="7" key="1">
    <citation type="journal article" date="2019" name="Nat. Commun.">
        <title>Expansion of phycobilisome linker gene families in mesophilic red algae.</title>
        <authorList>
            <person name="Lee J."/>
            <person name="Kim D."/>
            <person name="Bhattacharya D."/>
            <person name="Yoon H.S."/>
        </authorList>
    </citation>
    <scope>NUCLEOTIDE SEQUENCE [LARGE SCALE GENOMIC DNA]</scope>
    <source>
        <strain evidence="7">CCMP 1328</strain>
    </source>
</reference>
<dbReference type="OrthoDB" id="541052at2759"/>
<keyword evidence="4" id="KW-0472">Membrane</keyword>
<comment type="similarity">
    <text evidence="1">Belongs to the glycosyltransferase 90 family.</text>
</comment>
<dbReference type="Proteomes" id="UP000324585">
    <property type="component" value="Unassembled WGS sequence"/>
</dbReference>
<proteinExistence type="inferred from homology"/>
<evidence type="ECO:0000256" key="1">
    <source>
        <dbReference type="ARBA" id="ARBA00010118"/>
    </source>
</evidence>
<dbReference type="PANTHER" id="PTHR12203:SF35">
    <property type="entry name" value="PROTEIN O-GLUCOSYLTRANSFERASE 1"/>
    <property type="match status" value="1"/>
</dbReference>
<dbReference type="Pfam" id="PF05686">
    <property type="entry name" value="Glyco_transf_90"/>
    <property type="match status" value="1"/>
</dbReference>
<comment type="caution">
    <text evidence="6">The sequence shown here is derived from an EMBL/GenBank/DDBJ whole genome shotgun (WGS) entry which is preliminary data.</text>
</comment>
<organism evidence="6 7">
    <name type="scientific">Porphyridium purpureum</name>
    <name type="common">Red alga</name>
    <name type="synonym">Porphyridium cruentum</name>
    <dbReference type="NCBI Taxonomy" id="35688"/>
    <lineage>
        <taxon>Eukaryota</taxon>
        <taxon>Rhodophyta</taxon>
        <taxon>Bangiophyceae</taxon>
        <taxon>Porphyridiales</taxon>
        <taxon>Porphyridiaceae</taxon>
        <taxon>Porphyridium</taxon>
    </lineage>
</organism>
<dbReference type="AlphaFoldDB" id="A0A5J4Z4U7"/>
<dbReference type="GO" id="GO:0016740">
    <property type="term" value="F:transferase activity"/>
    <property type="evidence" value="ECO:0007669"/>
    <property type="project" value="UniProtKB-KW"/>
</dbReference>
<evidence type="ECO:0000313" key="6">
    <source>
        <dbReference type="EMBL" id="KAA8497943.1"/>
    </source>
</evidence>
<feature type="transmembrane region" description="Helical" evidence="4">
    <location>
        <begin position="31"/>
        <end position="54"/>
    </location>
</feature>
<feature type="compositionally biased region" description="Basic and acidic residues" evidence="3">
    <location>
        <begin position="121"/>
        <end position="143"/>
    </location>
</feature>
<gene>
    <name evidence="6" type="ORF">FVE85_5528</name>
</gene>
<keyword evidence="2" id="KW-0808">Transferase</keyword>
<evidence type="ECO:0000256" key="3">
    <source>
        <dbReference type="SAM" id="MobiDB-lite"/>
    </source>
</evidence>
<evidence type="ECO:0000256" key="2">
    <source>
        <dbReference type="ARBA" id="ARBA00022679"/>
    </source>
</evidence>
<dbReference type="PANTHER" id="PTHR12203">
    <property type="entry name" value="KDEL LYS-ASP-GLU-LEU CONTAINING - RELATED"/>
    <property type="match status" value="1"/>
</dbReference>
<feature type="compositionally biased region" description="Low complexity" evidence="3">
    <location>
        <begin position="144"/>
        <end position="156"/>
    </location>
</feature>
<dbReference type="InterPro" id="IPR006598">
    <property type="entry name" value="CAP10"/>
</dbReference>
<evidence type="ECO:0000256" key="4">
    <source>
        <dbReference type="SAM" id="Phobius"/>
    </source>
</evidence>
<dbReference type="EMBL" id="VRMN01000001">
    <property type="protein sequence ID" value="KAA8497943.1"/>
    <property type="molecule type" value="Genomic_DNA"/>
</dbReference>
<sequence length="549" mass="60659">MPRRYIGSPKVAGPVTRAPTREDVRRVYRSGLLGGLVVLILPVILFLVGCSYSVSMIKVADHAMEAATMEMRTSVSDQGGNGLPQAVLRSIQSEAAPSSISSSTAITSRGSSSGSVSSKGHGMDEDVLRLARSNGGEKSDVSDRSSSVASSGTSSGQNIGEAVLRPIIQGVDTSGKNPASSKRNMAFPSSVPVWKPWSAKERKERFQGILSDFFSEATGFSEAEQARAREDSSMATNAMLVQIDTNNNVRYLHSWESAENRHSRYLSFVGLMDGLRSRHKLPKVSFNVVLNDGTNAKQAAFSAARHTQSWTRVIPFPVGNSRGLKEGFGLNFTGWDDYAKDWYASKYKQYPWDDKLEQAVFRGNFPMSELAQVIGTCYIQCQKTRDWKLTSRGTLYMVTANRSDLFDVQFTSKPKGMTQIDDVPVNPSAKIPLHELMKYKYVLNVGANSDWAERLRNLLFLNSVILRHEVGTQEWFYPLLEPFVHYIPFHASMDNLVDVVVWAQTHDDLAHQIAQNANAFARTVLSEAAMLEYAKLAIDIFAAKQLAAS</sequence>
<dbReference type="InterPro" id="IPR051091">
    <property type="entry name" value="O-Glucosyltr/Glycosyltrsf_90"/>
</dbReference>
<keyword evidence="4" id="KW-1133">Transmembrane helix</keyword>
<dbReference type="SMART" id="SM00672">
    <property type="entry name" value="CAP10"/>
    <property type="match status" value="1"/>
</dbReference>
<keyword evidence="7" id="KW-1185">Reference proteome</keyword>
<protein>
    <submittedName>
        <fullName evidence="6">KDEL motif-containing protein 1</fullName>
    </submittedName>
</protein>
<feature type="region of interest" description="Disordered" evidence="3">
    <location>
        <begin position="94"/>
        <end position="163"/>
    </location>
</feature>
<accession>A0A5J4Z4U7</accession>
<name>A0A5J4Z4U7_PORPP</name>
<evidence type="ECO:0000313" key="7">
    <source>
        <dbReference type="Proteomes" id="UP000324585"/>
    </source>
</evidence>
<evidence type="ECO:0000259" key="5">
    <source>
        <dbReference type="SMART" id="SM00672"/>
    </source>
</evidence>
<feature type="compositionally biased region" description="Low complexity" evidence="3">
    <location>
        <begin position="94"/>
        <end position="120"/>
    </location>
</feature>